<reference evidence="1 4" key="2">
    <citation type="submission" date="2017-12" db="EMBL/GenBank/DDBJ databases">
        <title>Pharmacopeia of the Arctic Ocean.</title>
        <authorList>
            <person name="Collins E."/>
            <person name="Ducluzeau A.-L."/>
        </authorList>
    </citation>
    <scope>NUCLEOTIDE SEQUENCE [LARGE SCALE GENOMIC DNA]</scope>
    <source>
        <strain evidence="1 4">DSM 23325</strain>
    </source>
</reference>
<dbReference type="EMBL" id="FOKC01000009">
    <property type="protein sequence ID" value="SFB37798.1"/>
    <property type="molecule type" value="Genomic_DNA"/>
</dbReference>
<dbReference type="Proteomes" id="UP000199113">
    <property type="component" value="Unassembled WGS sequence"/>
</dbReference>
<protein>
    <submittedName>
        <fullName evidence="2">Uncharacterized protein</fullName>
    </submittedName>
</protein>
<name>A0A1I1AMV4_9ACTN</name>
<evidence type="ECO:0000313" key="2">
    <source>
        <dbReference type="EMBL" id="SFB37798.1"/>
    </source>
</evidence>
<dbReference type="AlphaFoldDB" id="A0A1I1AMV4"/>
<dbReference type="RefSeq" id="WP_091200321.1">
    <property type="nucleotide sequence ID" value="NZ_FOKC01000009.1"/>
</dbReference>
<sequence length="103" mass="11368">MERAGDVLELRFEPHERRGLRLLAAALWQAVTLADTVPGNDASGAGGTYVVTRRGDGEELVRVDITHEEIGSMRAHLELQLAELTPDEFAAAWSRDDITEEQP</sequence>
<evidence type="ECO:0000313" key="4">
    <source>
        <dbReference type="Proteomes" id="UP000233565"/>
    </source>
</evidence>
<keyword evidence="4" id="KW-1185">Reference proteome</keyword>
<dbReference type="STRING" id="748909.SAMN05192575_10979"/>
<dbReference type="Proteomes" id="UP000233565">
    <property type="component" value="Unassembled WGS sequence"/>
</dbReference>
<evidence type="ECO:0000313" key="1">
    <source>
        <dbReference type="EMBL" id="PKH41785.1"/>
    </source>
</evidence>
<accession>A0A1I1AMV4</accession>
<evidence type="ECO:0000313" key="3">
    <source>
        <dbReference type="Proteomes" id="UP000199113"/>
    </source>
</evidence>
<organism evidence="2 3">
    <name type="scientific">Nocardioides alpinus</name>
    <dbReference type="NCBI Taxonomy" id="748909"/>
    <lineage>
        <taxon>Bacteria</taxon>
        <taxon>Bacillati</taxon>
        <taxon>Actinomycetota</taxon>
        <taxon>Actinomycetes</taxon>
        <taxon>Propionibacteriales</taxon>
        <taxon>Nocardioidaceae</taxon>
        <taxon>Nocardioides</taxon>
    </lineage>
</organism>
<gene>
    <name evidence="1" type="ORF">CXG46_07905</name>
    <name evidence="2" type="ORF">SAMN05192575_10979</name>
</gene>
<proteinExistence type="predicted"/>
<reference evidence="2" key="1">
    <citation type="submission" date="2016-10" db="EMBL/GenBank/DDBJ databases">
        <authorList>
            <person name="de Groot N.N."/>
        </authorList>
    </citation>
    <scope>NUCLEOTIDE SEQUENCE [LARGE SCALE GENOMIC DNA]</scope>
    <source>
        <strain evidence="2">CGMCC 1.10697</strain>
    </source>
</reference>
<dbReference type="OrthoDB" id="3790348at2"/>
<dbReference type="EMBL" id="PJBV01000014">
    <property type="protein sequence ID" value="PKH41785.1"/>
    <property type="molecule type" value="Genomic_DNA"/>
</dbReference>